<dbReference type="Proteomes" id="UP000070186">
    <property type="component" value="Unassembled WGS sequence"/>
</dbReference>
<gene>
    <name evidence="1" type="ORF">AT959_12900</name>
</gene>
<dbReference type="STRING" id="281362.AT959_12900"/>
<dbReference type="RefSeq" id="WP_066883692.1">
    <property type="nucleotide sequence ID" value="NZ_LODL01000021.1"/>
</dbReference>
<evidence type="ECO:0000313" key="2">
    <source>
        <dbReference type="Proteomes" id="UP000070186"/>
    </source>
</evidence>
<proteinExistence type="predicted"/>
<evidence type="ECO:0008006" key="3">
    <source>
        <dbReference type="Google" id="ProtNLM"/>
    </source>
</evidence>
<accession>A0A133XH32</accession>
<dbReference type="AlphaFoldDB" id="A0A133XH32"/>
<keyword evidence="2" id="KW-1185">Reference proteome</keyword>
<reference evidence="1 2" key="1">
    <citation type="submission" date="2015-12" db="EMBL/GenBank/DDBJ databases">
        <title>Nitrous oxide reduction kinetics distinguish bacteria harboring typical versus atypical NosZ.</title>
        <authorList>
            <person name="Yoon S."/>
            <person name="Nissen S."/>
            <person name="Park D."/>
            <person name="Sanford R.A."/>
            <person name="Loeffler F.E."/>
        </authorList>
    </citation>
    <scope>NUCLEOTIDE SEQUENCE [LARGE SCALE GENOMIC DNA]</scope>
    <source>
        <strain evidence="1 2">ATCC BAA-841</strain>
    </source>
</reference>
<organism evidence="1 2">
    <name type="scientific">Dechloromonas denitrificans</name>
    <dbReference type="NCBI Taxonomy" id="281362"/>
    <lineage>
        <taxon>Bacteria</taxon>
        <taxon>Pseudomonadati</taxon>
        <taxon>Pseudomonadota</taxon>
        <taxon>Betaproteobacteria</taxon>
        <taxon>Rhodocyclales</taxon>
        <taxon>Azonexaceae</taxon>
        <taxon>Dechloromonas</taxon>
    </lineage>
</organism>
<sequence length="142" mass="15992">MRRYYQFAVVVILVSILTLFLMQALGRAMSDMEEAGVQVEAAVIRTELLEVLAHREIFGGELPKTDNPVEWVVSKPRNYLGAVDKAPDESGVWYFDRQAGELIYRFEDGHQARFRLSREAGPSNARGVIAGVGLLRLDDRPQ</sequence>
<protein>
    <recommendedName>
        <fullName evidence="3">Type II secretion system protein GspG C-terminal domain-containing protein</fullName>
    </recommendedName>
</protein>
<dbReference type="EMBL" id="LODL01000021">
    <property type="protein sequence ID" value="KXB30251.1"/>
    <property type="molecule type" value="Genomic_DNA"/>
</dbReference>
<evidence type="ECO:0000313" key="1">
    <source>
        <dbReference type="EMBL" id="KXB30251.1"/>
    </source>
</evidence>
<name>A0A133XH32_9RHOO</name>
<comment type="caution">
    <text evidence="1">The sequence shown here is derived from an EMBL/GenBank/DDBJ whole genome shotgun (WGS) entry which is preliminary data.</text>
</comment>